<reference evidence="2" key="1">
    <citation type="journal article" date="2016" name="Gigascience">
        <title>De novo construction of an expanded transcriptome assembly for the western tarnished plant bug, Lygus hesperus.</title>
        <authorList>
            <person name="Tassone E.E."/>
            <person name="Geib S.M."/>
            <person name="Hall B."/>
            <person name="Fabrick J.A."/>
            <person name="Brent C.S."/>
            <person name="Hull J.J."/>
        </authorList>
    </citation>
    <scope>NUCLEOTIDE SEQUENCE</scope>
</reference>
<sequence>IVHHHGAIVEGPAVVHKSLSAPAIHSYFAEAPLSYVQAAPAVIQHEAVVAHAPTYVQKSVISEAPVAVSHQHSSVVHNAGYEHVVPHTFAVSKAVAPIVQHEAVVAPAVVQKTVVSEPVGVKQTVSHQDSSVIHSAAAVHHEVPIVQQPLFSRAQIVEQAVPVPISSQYHAQDTLGQYSFGYSSPLSSKAEVKTIDGVTKGGYSYFDGTGKEQSVSYVSDALHGFRVAASNLPVAPAPVEDTAEVAAAKAAHLAAVESSKAAAEAETAAHFAAVESNKVAAKAALAAENARHVSYEVNSAVVPSSFAYSYVAEQPIIKSAYIQEVAAPVVPVGPAFLDSVAIDANIVPQPIFKHSIIPGITLTASGVPVETPEVVQAKAAHLATLRGLRIKDEKPCD</sequence>
<feature type="non-terminal residue" evidence="2">
    <location>
        <position position="1"/>
    </location>
</feature>
<proteinExistence type="predicted"/>
<dbReference type="PANTHER" id="PTHR10380:SF196">
    <property type="entry name" value="CUTICULAR PROTEIN 72EA"/>
    <property type="match status" value="1"/>
</dbReference>
<gene>
    <name evidence="2" type="primary">CUO6_3</name>
    <name evidence="2" type="ORF">g.40416</name>
</gene>
<accession>A0A146LXH8</accession>
<dbReference type="EMBL" id="GDHC01006750">
    <property type="protein sequence ID" value="JAQ11879.1"/>
    <property type="molecule type" value="Transcribed_RNA"/>
</dbReference>
<evidence type="ECO:0000256" key="1">
    <source>
        <dbReference type="PROSITE-ProRule" id="PRU00497"/>
    </source>
</evidence>
<dbReference type="PANTHER" id="PTHR10380">
    <property type="entry name" value="CUTICLE PROTEIN"/>
    <property type="match status" value="1"/>
</dbReference>
<dbReference type="AlphaFoldDB" id="A0A146LXH8"/>
<dbReference type="GO" id="GO:0062129">
    <property type="term" value="C:chitin-based extracellular matrix"/>
    <property type="evidence" value="ECO:0007669"/>
    <property type="project" value="TreeGrafter"/>
</dbReference>
<evidence type="ECO:0000313" key="2">
    <source>
        <dbReference type="EMBL" id="JAQ11879.1"/>
    </source>
</evidence>
<keyword evidence="1" id="KW-0193">Cuticle</keyword>
<name>A0A146LXH8_LYGHE</name>
<dbReference type="InterPro" id="IPR050468">
    <property type="entry name" value="Cuticle_Struct_Prot"/>
</dbReference>
<protein>
    <submittedName>
        <fullName evidence="2">Cuticle protein 6</fullName>
    </submittedName>
</protein>
<dbReference type="Pfam" id="PF00379">
    <property type="entry name" value="Chitin_bind_4"/>
    <property type="match status" value="1"/>
</dbReference>
<dbReference type="InterPro" id="IPR000618">
    <property type="entry name" value="Insect_cuticle"/>
</dbReference>
<dbReference type="GO" id="GO:0008010">
    <property type="term" value="F:structural constituent of chitin-based larval cuticle"/>
    <property type="evidence" value="ECO:0007669"/>
    <property type="project" value="TreeGrafter"/>
</dbReference>
<dbReference type="PROSITE" id="PS51155">
    <property type="entry name" value="CHIT_BIND_RR_2"/>
    <property type="match status" value="1"/>
</dbReference>
<organism evidence="2">
    <name type="scientific">Lygus hesperus</name>
    <name type="common">Western plant bug</name>
    <dbReference type="NCBI Taxonomy" id="30085"/>
    <lineage>
        <taxon>Eukaryota</taxon>
        <taxon>Metazoa</taxon>
        <taxon>Ecdysozoa</taxon>
        <taxon>Arthropoda</taxon>
        <taxon>Hexapoda</taxon>
        <taxon>Insecta</taxon>
        <taxon>Pterygota</taxon>
        <taxon>Neoptera</taxon>
        <taxon>Paraneoptera</taxon>
        <taxon>Hemiptera</taxon>
        <taxon>Heteroptera</taxon>
        <taxon>Panheteroptera</taxon>
        <taxon>Cimicomorpha</taxon>
        <taxon>Miridae</taxon>
        <taxon>Mirini</taxon>
        <taxon>Lygus</taxon>
    </lineage>
</organism>